<dbReference type="EMBL" id="GBRH01234363">
    <property type="protein sequence ID" value="JAD63532.1"/>
    <property type="molecule type" value="Transcribed_RNA"/>
</dbReference>
<organism evidence="1">
    <name type="scientific">Arundo donax</name>
    <name type="common">Giant reed</name>
    <name type="synonym">Donax arundinaceus</name>
    <dbReference type="NCBI Taxonomy" id="35708"/>
    <lineage>
        <taxon>Eukaryota</taxon>
        <taxon>Viridiplantae</taxon>
        <taxon>Streptophyta</taxon>
        <taxon>Embryophyta</taxon>
        <taxon>Tracheophyta</taxon>
        <taxon>Spermatophyta</taxon>
        <taxon>Magnoliopsida</taxon>
        <taxon>Liliopsida</taxon>
        <taxon>Poales</taxon>
        <taxon>Poaceae</taxon>
        <taxon>PACMAD clade</taxon>
        <taxon>Arundinoideae</taxon>
        <taxon>Arundineae</taxon>
        <taxon>Arundo</taxon>
    </lineage>
</organism>
<sequence>MMSEWGVWAMPRHMELIKSSSTIHKFITCELLILIAIDGYDATWDRREATNGSSFCCCCVSSKNTQHNCIIKRRGGHKVTAQIGGS</sequence>
<dbReference type="AlphaFoldDB" id="A0A0A9BWA4"/>
<protein>
    <submittedName>
        <fullName evidence="1">Uncharacterized protein</fullName>
    </submittedName>
</protein>
<name>A0A0A9BWA4_ARUDO</name>
<evidence type="ECO:0000313" key="1">
    <source>
        <dbReference type="EMBL" id="JAD63532.1"/>
    </source>
</evidence>
<reference evidence="1" key="1">
    <citation type="submission" date="2014-09" db="EMBL/GenBank/DDBJ databases">
        <authorList>
            <person name="Magalhaes I.L.F."/>
            <person name="Oliveira U."/>
            <person name="Santos F.R."/>
            <person name="Vidigal T.H.D.A."/>
            <person name="Brescovit A.D."/>
            <person name="Santos A.J."/>
        </authorList>
    </citation>
    <scope>NUCLEOTIDE SEQUENCE</scope>
    <source>
        <tissue evidence="1">Shoot tissue taken approximately 20 cm above the soil surface</tissue>
    </source>
</reference>
<reference evidence="1" key="2">
    <citation type="journal article" date="2015" name="Data Brief">
        <title>Shoot transcriptome of the giant reed, Arundo donax.</title>
        <authorList>
            <person name="Barrero R.A."/>
            <person name="Guerrero F.D."/>
            <person name="Moolhuijzen P."/>
            <person name="Goolsby J.A."/>
            <person name="Tidwell J."/>
            <person name="Bellgard S.E."/>
            <person name="Bellgard M.I."/>
        </authorList>
    </citation>
    <scope>NUCLEOTIDE SEQUENCE</scope>
    <source>
        <tissue evidence="1">Shoot tissue taken approximately 20 cm above the soil surface</tissue>
    </source>
</reference>
<accession>A0A0A9BWA4</accession>
<proteinExistence type="predicted"/>